<evidence type="ECO:0000313" key="1">
    <source>
        <dbReference type="EMBL" id="EFN84402.1"/>
    </source>
</evidence>
<keyword evidence="2" id="KW-1185">Reference proteome</keyword>
<dbReference type="InParanoid" id="E2BIS9"/>
<dbReference type="AlphaFoldDB" id="E2BIS9"/>
<organism evidence="2">
    <name type="scientific">Harpegnathos saltator</name>
    <name type="common">Jerdon's jumping ant</name>
    <dbReference type="NCBI Taxonomy" id="610380"/>
    <lineage>
        <taxon>Eukaryota</taxon>
        <taxon>Metazoa</taxon>
        <taxon>Ecdysozoa</taxon>
        <taxon>Arthropoda</taxon>
        <taxon>Hexapoda</taxon>
        <taxon>Insecta</taxon>
        <taxon>Pterygota</taxon>
        <taxon>Neoptera</taxon>
        <taxon>Endopterygota</taxon>
        <taxon>Hymenoptera</taxon>
        <taxon>Apocrita</taxon>
        <taxon>Aculeata</taxon>
        <taxon>Formicoidea</taxon>
        <taxon>Formicidae</taxon>
        <taxon>Ponerinae</taxon>
        <taxon>Ponerini</taxon>
        <taxon>Harpegnathos</taxon>
    </lineage>
</organism>
<dbReference type="EMBL" id="GL448532">
    <property type="protein sequence ID" value="EFN84402.1"/>
    <property type="molecule type" value="Genomic_DNA"/>
</dbReference>
<sequence>AYIIVEFYDGLQIIPASWYNADKKSSIWPAHLKSKFRINKAIVTREMPKNNIEWDELAVKRIFSTADTYEEGIEKLVLAEDISNIDMSSD</sequence>
<gene>
    <name evidence="1" type="ORF">EAI_10606</name>
</gene>
<name>E2BIS9_HARSA</name>
<dbReference type="Proteomes" id="UP000008237">
    <property type="component" value="Unassembled WGS sequence"/>
</dbReference>
<feature type="non-terminal residue" evidence="1">
    <location>
        <position position="90"/>
    </location>
</feature>
<reference evidence="1 2" key="1">
    <citation type="journal article" date="2010" name="Science">
        <title>Genomic comparison of the ants Camponotus floridanus and Harpegnathos saltator.</title>
        <authorList>
            <person name="Bonasio R."/>
            <person name="Zhang G."/>
            <person name="Ye C."/>
            <person name="Mutti N.S."/>
            <person name="Fang X."/>
            <person name="Qin N."/>
            <person name="Donahue G."/>
            <person name="Yang P."/>
            <person name="Li Q."/>
            <person name="Li C."/>
            <person name="Zhang P."/>
            <person name="Huang Z."/>
            <person name="Berger S.L."/>
            <person name="Reinberg D."/>
            <person name="Wang J."/>
            <person name="Liebig J."/>
        </authorList>
    </citation>
    <scope>NUCLEOTIDE SEQUENCE [LARGE SCALE GENOMIC DNA]</scope>
    <source>
        <strain evidence="1 2">R22 G/1</strain>
    </source>
</reference>
<feature type="non-terminal residue" evidence="1">
    <location>
        <position position="1"/>
    </location>
</feature>
<protein>
    <submittedName>
        <fullName evidence="1">Uncharacterized protein</fullName>
    </submittedName>
</protein>
<accession>E2BIS9</accession>
<proteinExistence type="predicted"/>
<evidence type="ECO:0000313" key="2">
    <source>
        <dbReference type="Proteomes" id="UP000008237"/>
    </source>
</evidence>
<dbReference type="OMA" id="HYISNDR"/>